<protein>
    <submittedName>
        <fullName evidence="1">Uncharacterized protein</fullName>
    </submittedName>
</protein>
<dbReference type="EMBL" id="LAZR01069845">
    <property type="protein sequence ID" value="KKK46909.1"/>
    <property type="molecule type" value="Genomic_DNA"/>
</dbReference>
<gene>
    <name evidence="1" type="ORF">LCGC14_3160530</name>
</gene>
<name>A0A0F8XY63_9ZZZZ</name>
<evidence type="ECO:0000313" key="1">
    <source>
        <dbReference type="EMBL" id="KKK46909.1"/>
    </source>
</evidence>
<sequence>MTLSELKDILYEMDSGYLSKDEDDNIYKWYNCAHFRQYLNKNDWIEVNDVLKIITDIIKK</sequence>
<dbReference type="AlphaFoldDB" id="A0A0F8XY63"/>
<accession>A0A0F8XY63</accession>
<proteinExistence type="predicted"/>
<organism evidence="1">
    <name type="scientific">marine sediment metagenome</name>
    <dbReference type="NCBI Taxonomy" id="412755"/>
    <lineage>
        <taxon>unclassified sequences</taxon>
        <taxon>metagenomes</taxon>
        <taxon>ecological metagenomes</taxon>
    </lineage>
</organism>
<comment type="caution">
    <text evidence="1">The sequence shown here is derived from an EMBL/GenBank/DDBJ whole genome shotgun (WGS) entry which is preliminary data.</text>
</comment>
<reference evidence="1" key="1">
    <citation type="journal article" date="2015" name="Nature">
        <title>Complex archaea that bridge the gap between prokaryotes and eukaryotes.</title>
        <authorList>
            <person name="Spang A."/>
            <person name="Saw J.H."/>
            <person name="Jorgensen S.L."/>
            <person name="Zaremba-Niedzwiedzka K."/>
            <person name="Martijn J."/>
            <person name="Lind A.E."/>
            <person name="van Eijk R."/>
            <person name="Schleper C."/>
            <person name="Guy L."/>
            <person name="Ettema T.J."/>
        </authorList>
    </citation>
    <scope>NUCLEOTIDE SEQUENCE</scope>
</reference>